<name>A1ZJ95_MICM2</name>
<sequence>MNGAITNGLTPDKWGVLHQYACSPQQMQQIKGGNCCGSDDGGETPPPPPAAMGMMMTDVKRWKA</sequence>
<dbReference type="AlphaFoldDB" id="A1ZJ95"/>
<keyword evidence="3" id="KW-1185">Reference proteome</keyword>
<organism evidence="2 3">
    <name type="scientific">Microscilla marina ATCC 23134</name>
    <dbReference type="NCBI Taxonomy" id="313606"/>
    <lineage>
        <taxon>Bacteria</taxon>
        <taxon>Pseudomonadati</taxon>
        <taxon>Bacteroidota</taxon>
        <taxon>Cytophagia</taxon>
        <taxon>Cytophagales</taxon>
        <taxon>Microscillaceae</taxon>
        <taxon>Microscilla</taxon>
    </lineage>
</organism>
<feature type="region of interest" description="Disordered" evidence="1">
    <location>
        <begin position="33"/>
        <end position="53"/>
    </location>
</feature>
<gene>
    <name evidence="2" type="ORF">M23134_00515</name>
</gene>
<proteinExistence type="predicted"/>
<reference evidence="2 3" key="1">
    <citation type="submission" date="2007-01" db="EMBL/GenBank/DDBJ databases">
        <authorList>
            <person name="Haygood M."/>
            <person name="Podell S."/>
            <person name="Anderson C."/>
            <person name="Hopkinson B."/>
            <person name="Roe K."/>
            <person name="Barbeau K."/>
            <person name="Gaasterland T."/>
            <person name="Ferriera S."/>
            <person name="Johnson J."/>
            <person name="Kravitz S."/>
            <person name="Beeson K."/>
            <person name="Sutton G."/>
            <person name="Rogers Y.-H."/>
            <person name="Friedman R."/>
            <person name="Frazier M."/>
            <person name="Venter J.C."/>
        </authorList>
    </citation>
    <scope>NUCLEOTIDE SEQUENCE [LARGE SCALE GENOMIC DNA]</scope>
    <source>
        <strain evidence="2 3">ATCC 23134</strain>
    </source>
</reference>
<dbReference type="RefSeq" id="WP_002696091.1">
    <property type="nucleotide sequence ID" value="NZ_AAWS01000010.1"/>
</dbReference>
<accession>A1ZJ95</accession>
<evidence type="ECO:0000313" key="3">
    <source>
        <dbReference type="Proteomes" id="UP000004095"/>
    </source>
</evidence>
<comment type="caution">
    <text evidence="2">The sequence shown here is derived from an EMBL/GenBank/DDBJ whole genome shotgun (WGS) entry which is preliminary data.</text>
</comment>
<dbReference type="Proteomes" id="UP000004095">
    <property type="component" value="Unassembled WGS sequence"/>
</dbReference>
<protein>
    <submittedName>
        <fullName evidence="2">Uncharacterized protein</fullName>
    </submittedName>
</protein>
<evidence type="ECO:0000313" key="2">
    <source>
        <dbReference type="EMBL" id="EAY29631.1"/>
    </source>
</evidence>
<evidence type="ECO:0000256" key="1">
    <source>
        <dbReference type="SAM" id="MobiDB-lite"/>
    </source>
</evidence>
<dbReference type="EMBL" id="AAWS01000010">
    <property type="protein sequence ID" value="EAY29631.1"/>
    <property type="molecule type" value="Genomic_DNA"/>
</dbReference>